<dbReference type="EC" id="4.2.99.20" evidence="3"/>
<evidence type="ECO:0000256" key="3">
    <source>
        <dbReference type="HAMAP-Rule" id="MF_01660"/>
    </source>
</evidence>
<dbReference type="Proteomes" id="UP000317371">
    <property type="component" value="Unassembled WGS sequence"/>
</dbReference>
<accession>A0A540VH70</accession>
<dbReference type="RefSeq" id="WP_141609657.1">
    <property type="nucleotide sequence ID" value="NZ_VIGC02000009.1"/>
</dbReference>
<comment type="function">
    <text evidence="3">Catalyzes a proton abstraction reaction that results in 2,5-elimination of pyruvate from 2-succinyl-5-enolpyruvyl-6-hydroxy-3-cyclohexene-1-carboxylate (SEPHCHC) and the formation of 2-succinyl-6-hydroxy-2,4-cyclohexadiene-1-carboxylate (SHCHC).</text>
</comment>
<dbReference type="InterPro" id="IPR000073">
    <property type="entry name" value="AB_hydrolase_1"/>
</dbReference>
<gene>
    <name evidence="3 5" type="primary">menH</name>
    <name evidence="5" type="ORF">FKZ61_08425</name>
</gene>
<dbReference type="NCBIfam" id="TIGR03695">
    <property type="entry name" value="menH_SHCHC"/>
    <property type="match status" value="1"/>
</dbReference>
<dbReference type="Gene3D" id="3.40.50.1820">
    <property type="entry name" value="alpha/beta hydrolase"/>
    <property type="match status" value="1"/>
</dbReference>
<dbReference type="Pfam" id="PF00561">
    <property type="entry name" value="Abhydrolase_1"/>
    <property type="match status" value="1"/>
</dbReference>
<dbReference type="OrthoDB" id="9808398at2"/>
<dbReference type="GO" id="GO:0070205">
    <property type="term" value="F:2-succinyl-6-hydroxy-2,4-cyclohexadiene-1-carboxylate synthase activity"/>
    <property type="evidence" value="ECO:0007669"/>
    <property type="project" value="UniProtKB-UniRule"/>
</dbReference>
<proteinExistence type="inferred from homology"/>
<evidence type="ECO:0000259" key="4">
    <source>
        <dbReference type="Pfam" id="PF00561"/>
    </source>
</evidence>
<protein>
    <recommendedName>
        <fullName evidence="3">Putative 2-succinyl-6-hydroxy-2,4-cyclohexadiene-1-carboxylate synthase</fullName>
        <shortName evidence="3">SHCHC synthase</shortName>
        <ecNumber evidence="3">4.2.99.20</ecNumber>
    </recommendedName>
</protein>
<comment type="similarity">
    <text evidence="3">Belongs to the AB hydrolase superfamily. MenH family.</text>
</comment>
<name>A0A540VH70_9CHLR</name>
<dbReference type="FunCoup" id="A0A540VH70">
    <property type="interactions" value="343"/>
</dbReference>
<dbReference type="InterPro" id="IPR022485">
    <property type="entry name" value="SHCHC_synthase_MenH"/>
</dbReference>
<dbReference type="InterPro" id="IPR029058">
    <property type="entry name" value="AB_hydrolase_fold"/>
</dbReference>
<comment type="catalytic activity">
    <reaction evidence="3">
        <text>5-enolpyruvoyl-6-hydroxy-2-succinyl-cyclohex-3-ene-1-carboxylate = (1R,6R)-6-hydroxy-2-succinyl-cyclohexa-2,4-diene-1-carboxylate + pyruvate</text>
        <dbReference type="Rhea" id="RHEA:25597"/>
        <dbReference type="ChEBI" id="CHEBI:15361"/>
        <dbReference type="ChEBI" id="CHEBI:58689"/>
        <dbReference type="ChEBI" id="CHEBI:58818"/>
        <dbReference type="EC" id="4.2.99.20"/>
    </reaction>
</comment>
<dbReference type="InParanoid" id="A0A540VH70"/>
<evidence type="ECO:0000313" key="6">
    <source>
        <dbReference type="Proteomes" id="UP000317371"/>
    </source>
</evidence>
<comment type="pathway">
    <text evidence="3">Quinol/quinone metabolism; 1,4-dihydroxy-2-naphthoate biosynthesis; 1,4-dihydroxy-2-naphthoate from chorismate: step 3/7.</text>
</comment>
<dbReference type="SUPFAM" id="SSF53474">
    <property type="entry name" value="alpha/beta-Hydrolases"/>
    <property type="match status" value="1"/>
</dbReference>
<comment type="pathway">
    <text evidence="3">Quinol/quinone metabolism; menaquinone biosynthesis.</text>
</comment>
<feature type="domain" description="AB hydrolase-1" evidence="4">
    <location>
        <begin position="20"/>
        <end position="256"/>
    </location>
</feature>
<dbReference type="AlphaFoldDB" id="A0A540VH70"/>
<evidence type="ECO:0000256" key="1">
    <source>
        <dbReference type="ARBA" id="ARBA00022428"/>
    </source>
</evidence>
<comment type="caution">
    <text evidence="5">The sequence shown here is derived from an EMBL/GenBank/DDBJ whole genome shotgun (WGS) entry which is preliminary data.</text>
</comment>
<dbReference type="UniPathway" id="UPA01057">
    <property type="reaction ID" value="UER00900"/>
</dbReference>
<dbReference type="UniPathway" id="UPA00079"/>
<dbReference type="EMBL" id="VIGC01000009">
    <property type="protein sequence ID" value="TQE96104.1"/>
    <property type="molecule type" value="Genomic_DNA"/>
</dbReference>
<dbReference type="PRINTS" id="PR00111">
    <property type="entry name" value="ABHYDROLASE"/>
</dbReference>
<evidence type="ECO:0000256" key="2">
    <source>
        <dbReference type="ARBA" id="ARBA00023239"/>
    </source>
</evidence>
<keyword evidence="2 3" id="KW-0456">Lyase</keyword>
<dbReference type="PANTHER" id="PTHR42916">
    <property type="entry name" value="2-SUCCINYL-5-ENOLPYRUVYL-6-HYDROXY-3-CYCLOHEXENE-1-CARBOXYLATE SYNTHASE"/>
    <property type="match status" value="1"/>
</dbReference>
<evidence type="ECO:0000313" key="5">
    <source>
        <dbReference type="EMBL" id="TQE96104.1"/>
    </source>
</evidence>
<sequence length="268" mass="29863">MPYAQLDEVTYHYEMAGRGPLLVLLHGFTGSVDNWRPHFPALATRYRVLAVDLLGHGRTSAPATPARYAMDAAAADLATLLARLAPEPVHLLGYSMGGRLALYVALAYPAQVKSLYLESASPGLEDEEARQQRQRQDEALADRIEREGVPAFVDFWEALPLFASQQRLPNDVRDRLRRQRLQNRAHGLANSLRGMGTGVQPSLWSRLGELRMPVHLLVGALDTKFVAINRRMAQALPQATLTVVPDAGHTVHLEQPRRFQEWLFSTSS</sequence>
<dbReference type="HAMAP" id="MF_01660">
    <property type="entry name" value="MenH"/>
    <property type="match status" value="1"/>
</dbReference>
<dbReference type="PANTHER" id="PTHR42916:SF1">
    <property type="entry name" value="PROTEIN PHYLLO, CHLOROPLASTIC"/>
    <property type="match status" value="1"/>
</dbReference>
<keyword evidence="6" id="KW-1185">Reference proteome</keyword>
<reference evidence="5 6" key="1">
    <citation type="submission" date="2019-06" db="EMBL/GenBank/DDBJ databases">
        <title>Genome sequence of Litorilinea aerophila BAA-2444.</title>
        <authorList>
            <person name="Maclea K.S."/>
            <person name="Maurais E.G."/>
            <person name="Iannazzi L.C."/>
        </authorList>
    </citation>
    <scope>NUCLEOTIDE SEQUENCE [LARGE SCALE GENOMIC DNA]</scope>
    <source>
        <strain evidence="5 6">ATCC BAA-2444</strain>
    </source>
</reference>
<comment type="subunit">
    <text evidence="3">Monomer.</text>
</comment>
<dbReference type="GO" id="GO:0009234">
    <property type="term" value="P:menaquinone biosynthetic process"/>
    <property type="evidence" value="ECO:0007669"/>
    <property type="project" value="UniProtKB-UniRule"/>
</dbReference>
<organism evidence="5 6">
    <name type="scientific">Litorilinea aerophila</name>
    <dbReference type="NCBI Taxonomy" id="1204385"/>
    <lineage>
        <taxon>Bacteria</taxon>
        <taxon>Bacillati</taxon>
        <taxon>Chloroflexota</taxon>
        <taxon>Caldilineae</taxon>
        <taxon>Caldilineales</taxon>
        <taxon>Caldilineaceae</taxon>
        <taxon>Litorilinea</taxon>
    </lineage>
</organism>
<keyword evidence="1 3" id="KW-0474">Menaquinone biosynthesis</keyword>